<dbReference type="AlphaFoldDB" id="A0A4Z1P2R4"/>
<dbReference type="PANTHER" id="PTHR24221:SF503">
    <property type="entry name" value="MITOCHONDRIAL POTASSIUM CHANNEL ATP-BINDING SUBUNIT"/>
    <property type="match status" value="1"/>
</dbReference>
<dbReference type="InterPro" id="IPR027417">
    <property type="entry name" value="P-loop_NTPase"/>
</dbReference>
<keyword evidence="2 5" id="KW-0812">Transmembrane</keyword>
<keyword evidence="3 5" id="KW-1133">Transmembrane helix</keyword>
<dbReference type="GO" id="GO:0140359">
    <property type="term" value="F:ABC-type transporter activity"/>
    <property type="evidence" value="ECO:0007669"/>
    <property type="project" value="InterPro"/>
</dbReference>
<evidence type="ECO:0000313" key="7">
    <source>
        <dbReference type="EMBL" id="TID14046.1"/>
    </source>
</evidence>
<proteinExistence type="predicted"/>
<name>A0A4Z1P2R4_9PEZI</name>
<dbReference type="GO" id="GO:0016020">
    <property type="term" value="C:membrane"/>
    <property type="evidence" value="ECO:0007669"/>
    <property type="project" value="UniProtKB-SubCell"/>
</dbReference>
<dbReference type="InterPro" id="IPR011527">
    <property type="entry name" value="ABC1_TM_dom"/>
</dbReference>
<comment type="subcellular location">
    <subcellularLocation>
        <location evidence="1">Membrane</location>
        <topology evidence="1">Multi-pass membrane protein</topology>
    </subcellularLocation>
</comment>
<keyword evidence="4 5" id="KW-0472">Membrane</keyword>
<dbReference type="InterPro" id="IPR016181">
    <property type="entry name" value="Acyl_CoA_acyltransferase"/>
</dbReference>
<feature type="transmembrane region" description="Helical" evidence="5">
    <location>
        <begin position="413"/>
        <end position="433"/>
    </location>
</feature>
<dbReference type="SUPFAM" id="SSF90123">
    <property type="entry name" value="ABC transporter transmembrane region"/>
    <property type="match status" value="1"/>
</dbReference>
<dbReference type="GO" id="GO:0005524">
    <property type="term" value="F:ATP binding"/>
    <property type="evidence" value="ECO:0007669"/>
    <property type="project" value="InterPro"/>
</dbReference>
<dbReference type="EMBL" id="SNSC02000024">
    <property type="protein sequence ID" value="TID14046.1"/>
    <property type="molecule type" value="Genomic_DNA"/>
</dbReference>
<dbReference type="SUPFAM" id="SSF55729">
    <property type="entry name" value="Acyl-CoA N-acyltransferases (Nat)"/>
    <property type="match status" value="1"/>
</dbReference>
<feature type="domain" description="ABC transmembrane type-1" evidence="6">
    <location>
        <begin position="327"/>
        <end position="556"/>
    </location>
</feature>
<evidence type="ECO:0000256" key="3">
    <source>
        <dbReference type="ARBA" id="ARBA00022989"/>
    </source>
</evidence>
<evidence type="ECO:0000256" key="5">
    <source>
        <dbReference type="SAM" id="Phobius"/>
    </source>
</evidence>
<evidence type="ECO:0000256" key="4">
    <source>
        <dbReference type="ARBA" id="ARBA00023136"/>
    </source>
</evidence>
<evidence type="ECO:0000256" key="1">
    <source>
        <dbReference type="ARBA" id="ARBA00004141"/>
    </source>
</evidence>
<dbReference type="STRING" id="86259.A0A4Z1P2R4"/>
<dbReference type="InterPro" id="IPR039421">
    <property type="entry name" value="Type_1_exporter"/>
</dbReference>
<dbReference type="PANTHER" id="PTHR24221">
    <property type="entry name" value="ATP-BINDING CASSETTE SUB-FAMILY B"/>
    <property type="match status" value="1"/>
</dbReference>
<dbReference type="Gene3D" id="1.20.1560.10">
    <property type="entry name" value="ABC transporter type 1, transmembrane domain"/>
    <property type="match status" value="1"/>
</dbReference>
<keyword evidence="8" id="KW-1185">Reference proteome</keyword>
<feature type="transmembrane region" description="Helical" evidence="5">
    <location>
        <begin position="499"/>
        <end position="520"/>
    </location>
</feature>
<reference evidence="7 8" key="1">
    <citation type="submission" date="2019-04" db="EMBL/GenBank/DDBJ databases">
        <title>High contiguity whole genome sequence and gene annotation resource for two Venturia nashicola isolates.</title>
        <authorList>
            <person name="Prokchorchik M."/>
            <person name="Won K."/>
            <person name="Lee Y."/>
            <person name="Choi E.D."/>
            <person name="Segonzac C."/>
            <person name="Sohn K.H."/>
        </authorList>
    </citation>
    <scope>NUCLEOTIDE SEQUENCE [LARGE SCALE GENOMIC DNA]</scope>
    <source>
        <strain evidence="7 8">PRI2</strain>
    </source>
</reference>
<evidence type="ECO:0000256" key="2">
    <source>
        <dbReference type="ARBA" id="ARBA00022692"/>
    </source>
</evidence>
<comment type="caution">
    <text evidence="7">The sequence shown here is derived from an EMBL/GenBank/DDBJ whole genome shotgun (WGS) entry which is preliminary data.</text>
</comment>
<dbReference type="Gene3D" id="3.40.50.300">
    <property type="entry name" value="P-loop containing nucleotide triphosphate hydrolases"/>
    <property type="match status" value="1"/>
</dbReference>
<evidence type="ECO:0000259" key="6">
    <source>
        <dbReference type="PROSITE" id="PS50929"/>
    </source>
</evidence>
<organism evidence="7 8">
    <name type="scientific">Venturia nashicola</name>
    <dbReference type="NCBI Taxonomy" id="86259"/>
    <lineage>
        <taxon>Eukaryota</taxon>
        <taxon>Fungi</taxon>
        <taxon>Dikarya</taxon>
        <taxon>Ascomycota</taxon>
        <taxon>Pezizomycotina</taxon>
        <taxon>Dothideomycetes</taxon>
        <taxon>Pleosporomycetidae</taxon>
        <taxon>Venturiales</taxon>
        <taxon>Venturiaceae</taxon>
        <taxon>Venturia</taxon>
    </lineage>
</organism>
<dbReference type="SUPFAM" id="SSF52540">
    <property type="entry name" value="P-loop containing nucleoside triphosphate hydrolases"/>
    <property type="match status" value="1"/>
</dbReference>
<protein>
    <recommendedName>
        <fullName evidence="6">ABC transmembrane type-1 domain-containing protein</fullName>
    </recommendedName>
</protein>
<dbReference type="PROSITE" id="PS50929">
    <property type="entry name" value="ABC_TM1F"/>
    <property type="match status" value="1"/>
</dbReference>
<dbReference type="Proteomes" id="UP000298493">
    <property type="component" value="Unassembled WGS sequence"/>
</dbReference>
<feature type="transmembrane region" description="Helical" evidence="5">
    <location>
        <begin position="387"/>
        <end position="407"/>
    </location>
</feature>
<gene>
    <name evidence="7" type="ORF">E6O75_ATG07278</name>
</gene>
<evidence type="ECO:0000313" key="8">
    <source>
        <dbReference type="Proteomes" id="UP000298493"/>
    </source>
</evidence>
<dbReference type="Pfam" id="PF00664">
    <property type="entry name" value="ABC_membrane"/>
    <property type="match status" value="1"/>
</dbReference>
<dbReference type="CDD" id="cd04301">
    <property type="entry name" value="NAT_SF"/>
    <property type="match status" value="1"/>
</dbReference>
<accession>A0A4Z1P2R4</accession>
<dbReference type="Gene3D" id="3.40.630.30">
    <property type="match status" value="1"/>
</dbReference>
<sequence length="631" mass="71356">MKSSTRAPKSVAFTLEPQIRTIAPTPRTRRRRIPLNMDKKVYEGFKSDEVTDEMLDEAAKLFSENYGVWGEHAAERTGKFAKAGRPVRLSKERLRNEYLPSEISSYVRVTVNGHLAGNAFACRWSVDGRTICWITQLVVHQDYRERGLATGLLDEIRLDGDDVYGVMSSHPAACLAASRAYKRPIDTTSLEFMKDNAHSIMKISPVGYVRDAKLRGSLFDPEDSSGLVSSVDTGFFVDHEEPLEALAWVRESMDWPLGVILGLGLVHRAGMLRLAVSLAKRKFLRVLAPRQLGVITDNLITRDFDRACYEVGIWILLSWLRNTAGPLGAIKSRALMKVQNFSYQEVCRLAFKHVMALSMDFHSNKDSAEIIKAVEQGNSINDLAELFLLKISPVVVDLVVAVCYVTSLFDEYVAFTTFIVGISYVCITIKLTNWTQLRRRIYKEPSRTESNVVNESLRNWQTVLYFNQVESEKDRYSRAVQNSLDAKLAYRIRMNSGNAVETLIMFLGLLSASLLAIRAISSGEASTGDFVTLGTFWATMTYPLEMIAWSHSNMTSIFIDAERLLQLLRSGRTMFVVAHRLSTIMDADLILFIKDGDIVERGTHQELLGRKGEYFELWERQNGRQHVSTKR</sequence>
<dbReference type="InterPro" id="IPR036640">
    <property type="entry name" value="ABC1_TM_sf"/>
</dbReference>